<dbReference type="EMBL" id="BMFV01000024">
    <property type="protein sequence ID" value="GGH84883.1"/>
    <property type="molecule type" value="Genomic_DNA"/>
</dbReference>
<evidence type="ECO:0000313" key="9">
    <source>
        <dbReference type="Proteomes" id="UP000656813"/>
    </source>
</evidence>
<organism evidence="8 9">
    <name type="scientific">Pullulanibacillus pueri</name>
    <dbReference type="NCBI Taxonomy" id="1437324"/>
    <lineage>
        <taxon>Bacteria</taxon>
        <taxon>Bacillati</taxon>
        <taxon>Bacillota</taxon>
        <taxon>Bacilli</taxon>
        <taxon>Bacillales</taxon>
        <taxon>Sporolactobacillaceae</taxon>
        <taxon>Pullulanibacillus</taxon>
    </lineage>
</organism>
<protein>
    <recommendedName>
        <fullName evidence="1">bis(5'-nucleosyl)-tetraphosphatase (symmetrical)</fullName>
        <ecNumber evidence="1">3.6.1.41</ecNumber>
    </recommendedName>
</protein>
<keyword evidence="2" id="KW-0479">Metal-binding</keyword>
<dbReference type="CDD" id="cd00077">
    <property type="entry name" value="HDc"/>
    <property type="match status" value="1"/>
</dbReference>
<evidence type="ECO:0000256" key="1">
    <source>
        <dbReference type="ARBA" id="ARBA00012506"/>
    </source>
</evidence>
<dbReference type="InterPro" id="IPR003607">
    <property type="entry name" value="HD/PDEase_dom"/>
</dbReference>
<dbReference type="GO" id="GO:0000166">
    <property type="term" value="F:nucleotide binding"/>
    <property type="evidence" value="ECO:0007669"/>
    <property type="project" value="UniProtKB-KW"/>
</dbReference>
<reference evidence="8" key="2">
    <citation type="submission" date="2020-09" db="EMBL/GenBank/DDBJ databases">
        <authorList>
            <person name="Sun Q."/>
            <person name="Zhou Y."/>
        </authorList>
    </citation>
    <scope>NUCLEOTIDE SEQUENCE</scope>
    <source>
        <strain evidence="8">CGMCC 1.12777</strain>
    </source>
</reference>
<proteinExistence type="predicted"/>
<dbReference type="AlphaFoldDB" id="A0A8J3EMY6"/>
<dbReference type="GO" id="GO:0046872">
    <property type="term" value="F:metal ion binding"/>
    <property type="evidence" value="ECO:0007669"/>
    <property type="project" value="UniProtKB-KW"/>
</dbReference>
<dbReference type="Gene3D" id="1.10.3210.10">
    <property type="entry name" value="Hypothetical protein af1432"/>
    <property type="match status" value="1"/>
</dbReference>
<dbReference type="PROSITE" id="PS51831">
    <property type="entry name" value="HD"/>
    <property type="match status" value="1"/>
</dbReference>
<comment type="caution">
    <text evidence="8">The sequence shown here is derived from an EMBL/GenBank/DDBJ whole genome shotgun (WGS) entry which is preliminary data.</text>
</comment>
<dbReference type="NCBIfam" id="TIGR00488">
    <property type="entry name" value="bis(5'-nucleosyl)-tetraphosphatase (symmetrical) YqeK"/>
    <property type="match status" value="1"/>
</dbReference>
<dbReference type="InterPro" id="IPR006675">
    <property type="entry name" value="HDIG_dom"/>
</dbReference>
<evidence type="ECO:0000256" key="3">
    <source>
        <dbReference type="ARBA" id="ARBA00022741"/>
    </source>
</evidence>
<accession>A0A8J3EMY6</accession>
<name>A0A8J3EMY6_9BACL</name>
<evidence type="ECO:0000256" key="4">
    <source>
        <dbReference type="ARBA" id="ARBA00022801"/>
    </source>
</evidence>
<dbReference type="InterPro" id="IPR006674">
    <property type="entry name" value="HD_domain"/>
</dbReference>
<evidence type="ECO:0000256" key="5">
    <source>
        <dbReference type="ARBA" id="ARBA00023004"/>
    </source>
</evidence>
<dbReference type="RefSeq" id="WP_188498101.1">
    <property type="nucleotide sequence ID" value="NZ_BMFV01000024.1"/>
</dbReference>
<sequence>MTKEEVLKIIKERLPEKRYEHTLRVTDTAIVLAEKYGEDPQKAELASLLHDIAKYFSEQELYETITQHPEVPNTFLHYHPSIWHAPVGAVYAQEHLGILDMDILNAITYHTTGREGMSLLEKIVFLADYIEPGRHFPGVDEVRTLAESDLDQAVAKALANTIQYLVGKYASVFPDTIHAYNDLVTKVGKELQLKEK</sequence>
<dbReference type="SUPFAM" id="SSF109604">
    <property type="entry name" value="HD-domain/PDEase-like"/>
    <property type="match status" value="1"/>
</dbReference>
<dbReference type="GO" id="GO:0008803">
    <property type="term" value="F:bis(5'-nucleosyl)-tetraphosphatase (symmetrical) activity"/>
    <property type="evidence" value="ECO:0007669"/>
    <property type="project" value="UniProtKB-EC"/>
</dbReference>
<evidence type="ECO:0000259" key="7">
    <source>
        <dbReference type="PROSITE" id="PS51831"/>
    </source>
</evidence>
<keyword evidence="9" id="KW-1185">Reference proteome</keyword>
<evidence type="ECO:0000313" key="8">
    <source>
        <dbReference type="EMBL" id="GGH84883.1"/>
    </source>
</evidence>
<evidence type="ECO:0000256" key="6">
    <source>
        <dbReference type="ARBA" id="ARBA00049417"/>
    </source>
</evidence>
<evidence type="ECO:0000256" key="2">
    <source>
        <dbReference type="ARBA" id="ARBA00022723"/>
    </source>
</evidence>
<dbReference type="InterPro" id="IPR005249">
    <property type="entry name" value="YqeK"/>
</dbReference>
<reference evidence="8" key="1">
    <citation type="journal article" date="2014" name="Int. J. Syst. Evol. Microbiol.">
        <title>Complete genome sequence of Corynebacterium casei LMG S-19264T (=DSM 44701T), isolated from a smear-ripened cheese.</title>
        <authorList>
            <consortium name="US DOE Joint Genome Institute (JGI-PGF)"/>
            <person name="Walter F."/>
            <person name="Albersmeier A."/>
            <person name="Kalinowski J."/>
            <person name="Ruckert C."/>
        </authorList>
    </citation>
    <scope>NUCLEOTIDE SEQUENCE</scope>
    <source>
        <strain evidence="8">CGMCC 1.12777</strain>
    </source>
</reference>
<dbReference type="InterPro" id="IPR051094">
    <property type="entry name" value="Diverse_Catalytic_Enzymes"/>
</dbReference>
<dbReference type="Pfam" id="PF01966">
    <property type="entry name" value="HD"/>
    <property type="match status" value="1"/>
</dbReference>
<dbReference type="PANTHER" id="PTHR35795">
    <property type="entry name" value="SLR1885 PROTEIN"/>
    <property type="match status" value="1"/>
</dbReference>
<dbReference type="PANTHER" id="PTHR35795:SF1">
    <property type="entry name" value="BIS(5'-NUCLEOSYL)-TETRAPHOSPHATASE, SYMMETRICAL"/>
    <property type="match status" value="1"/>
</dbReference>
<dbReference type="EC" id="3.6.1.41" evidence="1"/>
<comment type="catalytic activity">
    <reaction evidence="6">
        <text>P(1),P(4)-bis(5'-adenosyl) tetraphosphate + H2O = 2 ADP + 2 H(+)</text>
        <dbReference type="Rhea" id="RHEA:24252"/>
        <dbReference type="ChEBI" id="CHEBI:15377"/>
        <dbReference type="ChEBI" id="CHEBI:15378"/>
        <dbReference type="ChEBI" id="CHEBI:58141"/>
        <dbReference type="ChEBI" id="CHEBI:456216"/>
        <dbReference type="EC" id="3.6.1.41"/>
    </reaction>
</comment>
<feature type="domain" description="HD" evidence="7">
    <location>
        <begin position="18"/>
        <end position="133"/>
    </location>
</feature>
<gene>
    <name evidence="8" type="primary">yqeK</name>
    <name evidence="8" type="ORF">GCM10007096_28980</name>
</gene>
<dbReference type="NCBIfam" id="TIGR00277">
    <property type="entry name" value="HDIG"/>
    <property type="match status" value="1"/>
</dbReference>
<keyword evidence="3" id="KW-0547">Nucleotide-binding</keyword>
<dbReference type="Proteomes" id="UP000656813">
    <property type="component" value="Unassembled WGS sequence"/>
</dbReference>
<dbReference type="SMART" id="SM00471">
    <property type="entry name" value="HDc"/>
    <property type="match status" value="1"/>
</dbReference>
<keyword evidence="4" id="KW-0378">Hydrolase</keyword>
<keyword evidence="5" id="KW-0408">Iron</keyword>